<organism evidence="1 2">
    <name type="scientific">Cotesia glomerata</name>
    <name type="common">Lepidopteran parasitic wasp</name>
    <name type="synonym">Apanteles glomeratus</name>
    <dbReference type="NCBI Taxonomy" id="32391"/>
    <lineage>
        <taxon>Eukaryota</taxon>
        <taxon>Metazoa</taxon>
        <taxon>Ecdysozoa</taxon>
        <taxon>Arthropoda</taxon>
        <taxon>Hexapoda</taxon>
        <taxon>Insecta</taxon>
        <taxon>Pterygota</taxon>
        <taxon>Neoptera</taxon>
        <taxon>Endopterygota</taxon>
        <taxon>Hymenoptera</taxon>
        <taxon>Apocrita</taxon>
        <taxon>Ichneumonoidea</taxon>
        <taxon>Braconidae</taxon>
        <taxon>Microgastrinae</taxon>
        <taxon>Cotesia</taxon>
    </lineage>
</organism>
<comment type="caution">
    <text evidence="1">The sequence shown here is derived from an EMBL/GenBank/DDBJ whole genome shotgun (WGS) entry which is preliminary data.</text>
</comment>
<sequence>EKLYLSYSRTFLSSNSFVLMILKESELTDLEKEAAERILSSDVDSTLEGMKKEAKTSKTLDSICSHDISSFVHCYMQTDLPTGIFIYLDMLNLKTKMKINSEKLYNSELNRLQVENNNYSNLCESCRGRNKNYYNDYLGRNVVDLYHDNLTDLKTRYQESSMEFEEEKEKLQSRFGDSLDRKKHPPFLELAQVINIGTGIVGGPDVNCFDAQRIGEESYNQMLLNSTSFDNLAVSRSKVI</sequence>
<reference evidence="1 2" key="1">
    <citation type="journal article" date="2021" name="J. Hered.">
        <title>A chromosome-level genome assembly of the parasitoid wasp, Cotesia glomerata (Hymenoptera: Braconidae).</title>
        <authorList>
            <person name="Pinto B.J."/>
            <person name="Weis J.J."/>
            <person name="Gamble T."/>
            <person name="Ode P.J."/>
            <person name="Paul R."/>
            <person name="Zaspel J.M."/>
        </authorList>
    </citation>
    <scope>NUCLEOTIDE SEQUENCE [LARGE SCALE GENOMIC DNA]</scope>
    <source>
        <strain evidence="1">CgM1</strain>
    </source>
</reference>
<accession>A0AAV7ISL2</accession>
<dbReference type="EMBL" id="JAHXZJ010000986">
    <property type="protein sequence ID" value="KAH0556050.1"/>
    <property type="molecule type" value="Genomic_DNA"/>
</dbReference>
<dbReference type="Proteomes" id="UP000826195">
    <property type="component" value="Unassembled WGS sequence"/>
</dbReference>
<keyword evidence="2" id="KW-1185">Reference proteome</keyword>
<dbReference type="AlphaFoldDB" id="A0AAV7ISL2"/>
<feature type="non-terminal residue" evidence="1">
    <location>
        <position position="1"/>
    </location>
</feature>
<gene>
    <name evidence="1" type="ORF">KQX54_000231</name>
</gene>
<name>A0AAV7ISL2_COTGL</name>
<protein>
    <submittedName>
        <fullName evidence="1">Uncharacterized protein</fullName>
    </submittedName>
</protein>
<evidence type="ECO:0000313" key="1">
    <source>
        <dbReference type="EMBL" id="KAH0556050.1"/>
    </source>
</evidence>
<proteinExistence type="predicted"/>
<evidence type="ECO:0000313" key="2">
    <source>
        <dbReference type="Proteomes" id="UP000826195"/>
    </source>
</evidence>